<accession>A0A6N2UQA0</accession>
<dbReference type="InterPro" id="IPR001932">
    <property type="entry name" value="PPM-type_phosphatase-like_dom"/>
</dbReference>
<dbReference type="AlphaFoldDB" id="A0A6N2UQA0"/>
<dbReference type="PROSITE" id="PS51746">
    <property type="entry name" value="PPM_2"/>
    <property type="match status" value="1"/>
</dbReference>
<proteinExistence type="predicted"/>
<dbReference type="EMBL" id="CACRSP010000015">
    <property type="protein sequence ID" value="VYT19850.1"/>
    <property type="molecule type" value="Genomic_DNA"/>
</dbReference>
<dbReference type="SUPFAM" id="SSF81606">
    <property type="entry name" value="PP2C-like"/>
    <property type="match status" value="1"/>
</dbReference>
<dbReference type="GO" id="GO:0004722">
    <property type="term" value="F:protein serine/threonine phosphatase activity"/>
    <property type="evidence" value="ECO:0007669"/>
    <property type="project" value="UniProtKB-EC"/>
</dbReference>
<dbReference type="RefSeq" id="WP_034522656.1">
    <property type="nucleotide sequence ID" value="NZ_CACRSP010000015.1"/>
</dbReference>
<dbReference type="Proteomes" id="UP000429211">
    <property type="component" value="Unassembled WGS sequence"/>
</dbReference>
<protein>
    <submittedName>
        <fullName evidence="3">PP2C-family Ser/Thr phosphatase</fullName>
        <ecNumber evidence="3">3.1.3.16</ecNumber>
    </submittedName>
    <submittedName>
        <fullName evidence="2">Serine/threonine-protein phosphatase</fullName>
    </submittedName>
</protein>
<evidence type="ECO:0000259" key="1">
    <source>
        <dbReference type="PROSITE" id="PS51746"/>
    </source>
</evidence>
<evidence type="ECO:0000313" key="4">
    <source>
        <dbReference type="Proteomes" id="UP000429211"/>
    </source>
</evidence>
<dbReference type="Gene3D" id="3.60.40.10">
    <property type="entry name" value="PPM-type phosphatase domain"/>
    <property type="match status" value="1"/>
</dbReference>
<dbReference type="InterPro" id="IPR036457">
    <property type="entry name" value="PPM-type-like_dom_sf"/>
</dbReference>
<dbReference type="SMART" id="SM00332">
    <property type="entry name" value="PP2Cc"/>
    <property type="match status" value="1"/>
</dbReference>
<dbReference type="SMART" id="SM00331">
    <property type="entry name" value="PP2C_SIG"/>
    <property type="match status" value="1"/>
</dbReference>
<reference evidence="2 4" key="1">
    <citation type="journal article" date="2019" name="Nat. Med.">
        <title>A library of human gut bacterial isolates paired with longitudinal multiomics data enables mechanistic microbiome research.</title>
        <authorList>
            <person name="Poyet M."/>
            <person name="Groussin M."/>
            <person name="Gibbons S.M."/>
            <person name="Avila-Pacheco J."/>
            <person name="Jiang X."/>
            <person name="Kearney S.M."/>
            <person name="Perrotta A.R."/>
            <person name="Berdy B."/>
            <person name="Zhao S."/>
            <person name="Lieberman T.D."/>
            <person name="Swanson P.K."/>
            <person name="Smith M."/>
            <person name="Roesemann S."/>
            <person name="Alexander J.E."/>
            <person name="Rich S.A."/>
            <person name="Livny J."/>
            <person name="Vlamakis H."/>
            <person name="Clish C."/>
            <person name="Bullock K."/>
            <person name="Deik A."/>
            <person name="Scott J."/>
            <person name="Pierce K.A."/>
            <person name="Xavier R.J."/>
            <person name="Alm E.J."/>
        </authorList>
    </citation>
    <scope>NUCLEOTIDE SEQUENCE [LARGE SCALE GENOMIC DNA]</scope>
    <source>
        <strain evidence="2 4">BIOML-A2</strain>
    </source>
</reference>
<dbReference type="EC" id="3.1.3.16" evidence="3"/>
<gene>
    <name evidence="3" type="primary">pstP_2</name>
    <name evidence="3" type="ORF">BDLFYP24_00504</name>
    <name evidence="2" type="ORF">GBB04_01545</name>
</gene>
<evidence type="ECO:0000313" key="2">
    <source>
        <dbReference type="EMBL" id="KAB7462483.1"/>
    </source>
</evidence>
<dbReference type="EMBL" id="WDPD01000001">
    <property type="protein sequence ID" value="KAB7462483.1"/>
    <property type="molecule type" value="Genomic_DNA"/>
</dbReference>
<name>A0A6N2UQA0_9BIFI</name>
<reference evidence="3" key="2">
    <citation type="submission" date="2019-11" db="EMBL/GenBank/DDBJ databases">
        <authorList>
            <person name="Feng L."/>
        </authorList>
    </citation>
    <scope>NUCLEOTIDE SEQUENCE</scope>
    <source>
        <strain evidence="3">BdentiumLFYP24</strain>
    </source>
</reference>
<feature type="domain" description="PPM-type phosphatase" evidence="1">
    <location>
        <begin position="7"/>
        <end position="259"/>
    </location>
</feature>
<evidence type="ECO:0000313" key="3">
    <source>
        <dbReference type="EMBL" id="VYT19850.1"/>
    </source>
</evidence>
<sequence>MNANRIVTGLNSDIGLRRASNQDNALAGHGIFVVCDGMGGGMGGERASEAVVRHCAQLGAKAARNRHDIEETLNAAQREVLALGGSLGGIAGTTISGVIMPADIDDMTAHAADANSIADGNDSCYIVNIGDSRTYHMCAAEDGGWDASTFTRITRDHSERQNAIDSGEMLPEEALRNIPRNIITQCIGAPNGIAPDYYAADAFGRFIICSDGLHAEVDKERFAAIAAADNDPQTAADALVKAALRAGGNDNVTVVVVDMITPSPIGREWTVGKLAEHEDIGDLQDGTLQTLRTIDVRRS</sequence>
<keyword evidence="3" id="KW-0378">Hydrolase</keyword>
<organism evidence="3">
    <name type="scientific">Bifidobacterium dentium</name>
    <dbReference type="NCBI Taxonomy" id="1689"/>
    <lineage>
        <taxon>Bacteria</taxon>
        <taxon>Bacillati</taxon>
        <taxon>Actinomycetota</taxon>
        <taxon>Actinomycetes</taxon>
        <taxon>Bifidobacteriales</taxon>
        <taxon>Bifidobacteriaceae</taxon>
        <taxon>Bifidobacterium</taxon>
    </lineage>
</organism>